<evidence type="ECO:0000259" key="8">
    <source>
        <dbReference type="Pfam" id="PF01416"/>
    </source>
</evidence>
<evidence type="ECO:0000256" key="1">
    <source>
        <dbReference type="ARBA" id="ARBA00009375"/>
    </source>
</evidence>
<evidence type="ECO:0000256" key="5">
    <source>
        <dbReference type="PIRSR" id="PIRSR001430-1"/>
    </source>
</evidence>
<name>A0A948TNY1_9BACT</name>
<dbReference type="InterPro" id="IPR020103">
    <property type="entry name" value="PsdUridine_synth_cat_dom_sf"/>
</dbReference>
<comment type="caution">
    <text evidence="9">The sequence shown here is derived from an EMBL/GenBank/DDBJ whole genome shotgun (WGS) entry which is preliminary data.</text>
</comment>
<evidence type="ECO:0000313" key="9">
    <source>
        <dbReference type="EMBL" id="MBU3856704.1"/>
    </source>
</evidence>
<comment type="similarity">
    <text evidence="1 4 7">Belongs to the tRNA pseudouridine synthase TruA family.</text>
</comment>
<dbReference type="InterPro" id="IPR020095">
    <property type="entry name" value="PsdUridine_synth_TruA_C"/>
</dbReference>
<dbReference type="EC" id="5.4.99.12" evidence="4"/>
<gene>
    <name evidence="4 9" type="primary">truA</name>
    <name evidence="9" type="ORF">H9928_09170</name>
</gene>
<reference evidence="9" key="1">
    <citation type="journal article" date="2021" name="PeerJ">
        <title>Extensive microbial diversity within the chicken gut microbiome revealed by metagenomics and culture.</title>
        <authorList>
            <person name="Gilroy R."/>
            <person name="Ravi A."/>
            <person name="Getino M."/>
            <person name="Pursley I."/>
            <person name="Horton D.L."/>
            <person name="Alikhan N.F."/>
            <person name="Baker D."/>
            <person name="Gharbi K."/>
            <person name="Hall N."/>
            <person name="Watson M."/>
            <person name="Adriaenssens E.M."/>
            <person name="Foster-Nyarko E."/>
            <person name="Jarju S."/>
            <person name="Secka A."/>
            <person name="Antonio M."/>
            <person name="Oren A."/>
            <person name="Chaudhuri R.R."/>
            <person name="La Ragione R."/>
            <person name="Hildebrand F."/>
            <person name="Pallen M.J."/>
        </authorList>
    </citation>
    <scope>NUCLEOTIDE SEQUENCE</scope>
    <source>
        <strain evidence="9">8470</strain>
    </source>
</reference>
<dbReference type="Proteomes" id="UP000784286">
    <property type="component" value="Unassembled WGS sequence"/>
</dbReference>
<dbReference type="InterPro" id="IPR020097">
    <property type="entry name" value="PsdUridine_synth_TruA_a/b_dom"/>
</dbReference>
<dbReference type="CDD" id="cd02570">
    <property type="entry name" value="PseudoU_synth_EcTruA"/>
    <property type="match status" value="1"/>
</dbReference>
<evidence type="ECO:0000256" key="6">
    <source>
        <dbReference type="PIRSR" id="PIRSR001430-2"/>
    </source>
</evidence>
<dbReference type="InterPro" id="IPR001406">
    <property type="entry name" value="PsdUridine_synth_TruA"/>
</dbReference>
<dbReference type="EMBL" id="JAHLFJ010000081">
    <property type="protein sequence ID" value="MBU3856704.1"/>
    <property type="molecule type" value="Genomic_DNA"/>
</dbReference>
<proteinExistence type="inferred from homology"/>
<dbReference type="Gene3D" id="3.30.70.580">
    <property type="entry name" value="Pseudouridine synthase I, catalytic domain, N-terminal subdomain"/>
    <property type="match status" value="1"/>
</dbReference>
<evidence type="ECO:0000256" key="7">
    <source>
        <dbReference type="RuleBase" id="RU003792"/>
    </source>
</evidence>
<dbReference type="GO" id="GO:0003723">
    <property type="term" value="F:RNA binding"/>
    <property type="evidence" value="ECO:0007669"/>
    <property type="project" value="InterPro"/>
</dbReference>
<dbReference type="SUPFAM" id="SSF55120">
    <property type="entry name" value="Pseudouridine synthase"/>
    <property type="match status" value="1"/>
</dbReference>
<evidence type="ECO:0000256" key="3">
    <source>
        <dbReference type="ARBA" id="ARBA00023235"/>
    </source>
</evidence>
<dbReference type="PANTHER" id="PTHR11142">
    <property type="entry name" value="PSEUDOURIDYLATE SYNTHASE"/>
    <property type="match status" value="1"/>
</dbReference>
<keyword evidence="2 4" id="KW-0819">tRNA processing</keyword>
<dbReference type="Gene3D" id="3.30.70.660">
    <property type="entry name" value="Pseudouridine synthase I, catalytic domain, C-terminal subdomain"/>
    <property type="match status" value="1"/>
</dbReference>
<dbReference type="InterPro" id="IPR020094">
    <property type="entry name" value="TruA/RsuA/RluB/E/F_N"/>
</dbReference>
<feature type="binding site" evidence="4 6">
    <location>
        <position position="111"/>
    </location>
    <ligand>
        <name>substrate</name>
    </ligand>
</feature>
<dbReference type="NCBIfam" id="TIGR00071">
    <property type="entry name" value="hisT_truA"/>
    <property type="match status" value="1"/>
</dbReference>
<feature type="domain" description="Pseudouridine synthase I TruA alpha/beta" evidence="8">
    <location>
        <begin position="149"/>
        <end position="245"/>
    </location>
</feature>
<feature type="domain" description="Pseudouridine synthase I TruA alpha/beta" evidence="8">
    <location>
        <begin position="9"/>
        <end position="105"/>
    </location>
</feature>
<dbReference type="Pfam" id="PF01416">
    <property type="entry name" value="PseudoU_synth_1"/>
    <property type="match status" value="2"/>
</dbReference>
<evidence type="ECO:0000256" key="2">
    <source>
        <dbReference type="ARBA" id="ARBA00022694"/>
    </source>
</evidence>
<dbReference type="GO" id="GO:0031119">
    <property type="term" value="P:tRNA pseudouridine synthesis"/>
    <property type="evidence" value="ECO:0007669"/>
    <property type="project" value="UniProtKB-UniRule"/>
</dbReference>
<feature type="active site" description="Nucleophile" evidence="4 5">
    <location>
        <position position="53"/>
    </location>
</feature>
<evidence type="ECO:0000313" key="10">
    <source>
        <dbReference type="Proteomes" id="UP000784286"/>
    </source>
</evidence>
<dbReference type="PIRSF" id="PIRSF001430">
    <property type="entry name" value="tRNA_psdUrid_synth"/>
    <property type="match status" value="1"/>
</dbReference>
<dbReference type="PANTHER" id="PTHR11142:SF0">
    <property type="entry name" value="TRNA PSEUDOURIDINE SYNTHASE-LIKE 1"/>
    <property type="match status" value="1"/>
</dbReference>
<comment type="caution">
    <text evidence="4">Lacks conserved residue(s) required for the propagation of feature annotation.</text>
</comment>
<reference evidence="9" key="2">
    <citation type="submission" date="2021-04" db="EMBL/GenBank/DDBJ databases">
        <authorList>
            <person name="Gilroy R."/>
        </authorList>
    </citation>
    <scope>NUCLEOTIDE SEQUENCE</scope>
    <source>
        <strain evidence="9">8470</strain>
    </source>
</reference>
<dbReference type="FunFam" id="3.30.70.580:FF:000001">
    <property type="entry name" value="tRNA pseudouridine synthase A"/>
    <property type="match status" value="1"/>
</dbReference>
<accession>A0A948TNY1</accession>
<protein>
    <recommendedName>
        <fullName evidence="4">tRNA pseudouridine synthase A</fullName>
        <ecNumber evidence="4">5.4.99.12</ecNumber>
    </recommendedName>
    <alternativeName>
        <fullName evidence="4">tRNA pseudouridine(38-40) synthase</fullName>
    </alternativeName>
    <alternativeName>
        <fullName evidence="4">tRNA pseudouridylate synthase I</fullName>
    </alternativeName>
    <alternativeName>
        <fullName evidence="4">tRNA-uridine isomerase I</fullName>
    </alternativeName>
</protein>
<organism evidence="9 10">
    <name type="scientific">Candidatus Phocaeicola excrementipullorum</name>
    <dbReference type="NCBI Taxonomy" id="2838731"/>
    <lineage>
        <taxon>Bacteria</taxon>
        <taxon>Pseudomonadati</taxon>
        <taxon>Bacteroidota</taxon>
        <taxon>Bacteroidia</taxon>
        <taxon>Bacteroidales</taxon>
        <taxon>Bacteroidaceae</taxon>
        <taxon>Phocaeicola</taxon>
    </lineage>
</organism>
<dbReference type="AlphaFoldDB" id="A0A948TNY1"/>
<comment type="catalytic activity">
    <reaction evidence="4 7">
        <text>uridine(38/39/40) in tRNA = pseudouridine(38/39/40) in tRNA</text>
        <dbReference type="Rhea" id="RHEA:22376"/>
        <dbReference type="Rhea" id="RHEA-COMP:10085"/>
        <dbReference type="Rhea" id="RHEA-COMP:10087"/>
        <dbReference type="ChEBI" id="CHEBI:65314"/>
        <dbReference type="ChEBI" id="CHEBI:65315"/>
        <dbReference type="EC" id="5.4.99.12"/>
    </reaction>
</comment>
<dbReference type="GO" id="GO:0160147">
    <property type="term" value="F:tRNA pseudouridine(38-40) synthase activity"/>
    <property type="evidence" value="ECO:0007669"/>
    <property type="project" value="UniProtKB-EC"/>
</dbReference>
<comment type="subunit">
    <text evidence="4">Homodimer.</text>
</comment>
<sequence>MFRYFIYLAYDGTNYHGWQMQPNGVSVQETLVKALVTFLRDDAIGVTGAGRTDAGVHARLMVAHFDLEWMADPDLMADKLNRILPPDISVYKVRRVRQDAHARFDATYRTYKYYVTTRKDPFNRMYVWRIFQRLDFGRMNEAARTLLEYTDFTSFSKLHTDVKTNNCRIMQAVWEQTGEDEWVFTIQADRFLRNMVRAIVGTLVEVGRGKLSVEGFRQIIEKKDRCSAGTSAPGNALFLVDIGYPDDLFVDCP</sequence>
<comment type="function">
    <text evidence="4">Formation of pseudouridine at positions 38, 39 and 40 in the anticodon stem and loop of transfer RNAs.</text>
</comment>
<dbReference type="HAMAP" id="MF_00171">
    <property type="entry name" value="TruA"/>
    <property type="match status" value="1"/>
</dbReference>
<keyword evidence="3 4" id="KW-0413">Isomerase</keyword>
<evidence type="ECO:0000256" key="4">
    <source>
        <dbReference type="HAMAP-Rule" id="MF_00171"/>
    </source>
</evidence>